<feature type="domain" description="Transposase IS4-like" evidence="6">
    <location>
        <begin position="138"/>
        <end position="367"/>
    </location>
</feature>
<comment type="similarity">
    <text evidence="1">Belongs to the transposase 11 family.</text>
</comment>
<dbReference type="InterPro" id="IPR047952">
    <property type="entry name" value="Transpos_IS4"/>
</dbReference>
<keyword evidence="2" id="KW-0815">Transposition</keyword>
<dbReference type="InterPro" id="IPR012337">
    <property type="entry name" value="RNaseH-like_sf"/>
</dbReference>
<evidence type="ECO:0000259" key="6">
    <source>
        <dbReference type="Pfam" id="PF01609"/>
    </source>
</evidence>
<organism evidence="7 8">
    <name type="scientific">Haloarcula quadrata</name>
    <dbReference type="NCBI Taxonomy" id="182779"/>
    <lineage>
        <taxon>Archaea</taxon>
        <taxon>Methanobacteriati</taxon>
        <taxon>Methanobacteriota</taxon>
        <taxon>Stenosarchaea group</taxon>
        <taxon>Halobacteria</taxon>
        <taxon>Halobacteriales</taxon>
        <taxon>Haloarculaceae</taxon>
        <taxon>Haloarcula</taxon>
    </lineage>
</organism>
<dbReference type="Proteomes" id="UP000268233">
    <property type="component" value="Unassembled WGS sequence"/>
</dbReference>
<dbReference type="GO" id="GO:0006313">
    <property type="term" value="P:DNA transposition"/>
    <property type="evidence" value="ECO:0007669"/>
    <property type="project" value="InterPro"/>
</dbReference>
<evidence type="ECO:0000256" key="1">
    <source>
        <dbReference type="ARBA" id="ARBA00010075"/>
    </source>
</evidence>
<feature type="region of interest" description="Disordered" evidence="5">
    <location>
        <begin position="399"/>
        <end position="421"/>
    </location>
</feature>
<dbReference type="PANTHER" id="PTHR33258:SF1">
    <property type="entry name" value="TRANSPOSASE INSL FOR INSERTION SEQUENCE ELEMENT IS186A-RELATED"/>
    <property type="match status" value="1"/>
</dbReference>
<proteinExistence type="inferred from homology"/>
<dbReference type="SUPFAM" id="SSF53098">
    <property type="entry name" value="Ribonuclease H-like"/>
    <property type="match status" value="1"/>
</dbReference>
<dbReference type="InterPro" id="IPR002559">
    <property type="entry name" value="Transposase_11"/>
</dbReference>
<evidence type="ECO:0000256" key="4">
    <source>
        <dbReference type="ARBA" id="ARBA00023172"/>
    </source>
</evidence>
<dbReference type="PANTHER" id="PTHR33258">
    <property type="entry name" value="TRANSPOSASE INSL FOR INSERTION SEQUENCE ELEMENT IS186A-RELATED"/>
    <property type="match status" value="1"/>
</dbReference>
<evidence type="ECO:0000313" key="7">
    <source>
        <dbReference type="EMBL" id="RKS83216.1"/>
    </source>
</evidence>
<evidence type="ECO:0000256" key="3">
    <source>
        <dbReference type="ARBA" id="ARBA00023125"/>
    </source>
</evidence>
<keyword evidence="8" id="KW-1185">Reference proteome</keyword>
<gene>
    <name evidence="7" type="ORF">BDK61_2551</name>
</gene>
<name>A0A495R800_9EURY</name>
<evidence type="ECO:0000256" key="2">
    <source>
        <dbReference type="ARBA" id="ARBA00022578"/>
    </source>
</evidence>
<dbReference type="EMBL" id="RBWW01000001">
    <property type="protein sequence ID" value="RKS83216.1"/>
    <property type="molecule type" value="Genomic_DNA"/>
</dbReference>
<evidence type="ECO:0000256" key="5">
    <source>
        <dbReference type="SAM" id="MobiDB-lite"/>
    </source>
</evidence>
<dbReference type="AlphaFoldDB" id="A0A495R800"/>
<accession>A0A495R800</accession>
<reference evidence="7 8" key="1">
    <citation type="submission" date="2018-10" db="EMBL/GenBank/DDBJ databases">
        <title>Genomic Encyclopedia of Archaeal and Bacterial Type Strains, Phase II (KMG-II): from individual species to whole genera.</title>
        <authorList>
            <person name="Goeker M."/>
        </authorList>
    </citation>
    <scope>NUCLEOTIDE SEQUENCE [LARGE SCALE GENOMIC DNA]</scope>
    <source>
        <strain evidence="7 8">DSM 11927</strain>
    </source>
</reference>
<evidence type="ECO:0000313" key="8">
    <source>
        <dbReference type="Proteomes" id="UP000268233"/>
    </source>
</evidence>
<dbReference type="GO" id="GO:0003677">
    <property type="term" value="F:DNA binding"/>
    <property type="evidence" value="ECO:0007669"/>
    <property type="project" value="UniProtKB-KW"/>
</dbReference>
<dbReference type="NCBIfam" id="NF033592">
    <property type="entry name" value="transpos_IS4_1"/>
    <property type="match status" value="1"/>
</dbReference>
<comment type="caution">
    <text evidence="7">The sequence shown here is derived from an EMBL/GenBank/DDBJ whole genome shotgun (WGS) entry which is preliminary data.</text>
</comment>
<dbReference type="Pfam" id="PF01609">
    <property type="entry name" value="DDE_Tnp_1"/>
    <property type="match status" value="1"/>
</dbReference>
<protein>
    <submittedName>
        <fullName evidence="7">IS4 transposase</fullName>
    </submittedName>
</protein>
<dbReference type="GO" id="GO:0004803">
    <property type="term" value="F:transposase activity"/>
    <property type="evidence" value="ECO:0007669"/>
    <property type="project" value="InterPro"/>
</dbReference>
<keyword evidence="3" id="KW-0238">DNA-binding</keyword>
<feature type="region of interest" description="Disordered" evidence="5">
    <location>
        <begin position="1"/>
        <end position="20"/>
    </location>
</feature>
<sequence length="421" mass="47715">MSVDSDGCQRPSAEVTNGENINPCETVAGKLYSLLDEVDSESIAEEFGIGKHSKKHDFDNHLKIGIFEGVKPSDSLAELSEKTATHEQLDYMAGSTFSRRTNDRDYRAVVRLFFELLHTPQLYHQRAVQRKRLEWLNRPIVALDATNLALTRSVAVAGELDEETVVHEIQPTDGGLKLNLAARVDGDHSHPLGMTVTGGDTREPTQFEHLQSDVKVFADLDSLIQVFDRGYLDYDRFCAMKQRGEDFVTLLRSDAQVDVLEPLQDIDITDGAGTRSVSDQRIELAETGEQFRRIVFEDVDGEEMQYITTLPPSEFDPIEVISIYTLRTVIEIFFRELKQYTNVENFHSQSLNGVLFELFCTLIGYVLVQWFRQRHPLRGGVPEAIRKIRGSYITQRNTLTTKQSRRPCSGAPARFNVRTNP</sequence>
<keyword evidence="4" id="KW-0233">DNA recombination</keyword>